<evidence type="ECO:0000256" key="6">
    <source>
        <dbReference type="ARBA" id="ARBA00023102"/>
    </source>
</evidence>
<evidence type="ECO:0000259" key="11">
    <source>
        <dbReference type="Pfam" id="PF00117"/>
    </source>
</evidence>
<dbReference type="InterPro" id="IPR010139">
    <property type="entry name" value="Imidazole-glycPsynth_HisH"/>
</dbReference>
<dbReference type="InterPro" id="IPR017926">
    <property type="entry name" value="GATASE"/>
</dbReference>
<evidence type="ECO:0000256" key="3">
    <source>
        <dbReference type="ARBA" id="ARBA00022605"/>
    </source>
</evidence>
<sequence length="204" mass="22374">MPTRNLIILDYGVGNLRNLERAFAQVGVTAQISSDPAVAHEATHLVLPGVGAFGAAVDELRARRLDDLLQVAVRKGTWLLGVCVGFQMLFETSYEFGRHAGLGFLVGDIIRFPSDVRPVPHVGWNQVEQARPHPLWKDIPDGAFFYFVHSYHAAATDPEAVIGVTAYGLSYASAVARDNIMGVQFHPEKSHRVGLQLLRNFASL</sequence>
<protein>
    <recommendedName>
        <fullName evidence="10">Imidazole glycerol phosphate synthase subunit HisH</fullName>
        <ecNumber evidence="10">4.3.2.10</ecNumber>
    </recommendedName>
    <alternativeName>
        <fullName evidence="10">IGP synthase glutaminase subunit</fullName>
        <ecNumber evidence="10">3.5.1.2</ecNumber>
    </alternativeName>
    <alternativeName>
        <fullName evidence="10">IGP synthase subunit HisH</fullName>
    </alternativeName>
    <alternativeName>
        <fullName evidence="10">ImGP synthase subunit HisH</fullName>
        <shortName evidence="10">IGPS subunit HisH</shortName>
    </alternativeName>
</protein>
<proteinExistence type="inferred from homology"/>
<name>A0ABX8BA22_9BACT</name>
<dbReference type="EC" id="4.3.2.10" evidence="10"/>
<dbReference type="Pfam" id="PF00117">
    <property type="entry name" value="GATase"/>
    <property type="match status" value="1"/>
</dbReference>
<dbReference type="EC" id="3.5.1.2" evidence="10"/>
<reference evidence="12 13" key="1">
    <citation type="submission" date="2021-03" db="EMBL/GenBank/DDBJ databases">
        <title>Genomic and phenotypic characterization of Chloracidobacterium isolates provides evidence for multiple species.</title>
        <authorList>
            <person name="Saini M.K."/>
            <person name="Costas A.M.G."/>
            <person name="Tank M."/>
            <person name="Bryant D.A."/>
        </authorList>
    </citation>
    <scope>NUCLEOTIDE SEQUENCE [LARGE SCALE GENOMIC DNA]</scope>
    <source>
        <strain evidence="12 13">BV2-C</strain>
    </source>
</reference>
<dbReference type="SUPFAM" id="SSF52317">
    <property type="entry name" value="Class I glutamine amidotransferase-like"/>
    <property type="match status" value="1"/>
</dbReference>
<feature type="active site" evidence="10">
    <location>
        <position position="186"/>
    </location>
</feature>
<feature type="domain" description="Glutamine amidotransferase" evidence="11">
    <location>
        <begin position="8"/>
        <end position="201"/>
    </location>
</feature>
<dbReference type="InterPro" id="IPR029062">
    <property type="entry name" value="Class_I_gatase-like"/>
</dbReference>
<dbReference type="Proteomes" id="UP000676506">
    <property type="component" value="Chromosome 1"/>
</dbReference>
<dbReference type="PANTHER" id="PTHR42701:SF1">
    <property type="entry name" value="IMIDAZOLE GLYCEROL PHOSPHATE SYNTHASE SUBUNIT HISH"/>
    <property type="match status" value="1"/>
</dbReference>
<keyword evidence="4 10" id="KW-0378">Hydrolase</keyword>
<feature type="active site" evidence="10">
    <location>
        <position position="188"/>
    </location>
</feature>
<comment type="subunit">
    <text evidence="2 10">Heterodimer of HisH and HisF.</text>
</comment>
<feature type="active site" description="Nucleophile" evidence="10">
    <location>
        <position position="83"/>
    </location>
</feature>
<dbReference type="RefSeq" id="WP_211428435.1">
    <property type="nucleotide sequence ID" value="NZ_CP072648.1"/>
</dbReference>
<keyword evidence="7 10" id="KW-0456">Lyase</keyword>
<evidence type="ECO:0000313" key="12">
    <source>
        <dbReference type="EMBL" id="QUW02545.1"/>
    </source>
</evidence>
<evidence type="ECO:0000256" key="1">
    <source>
        <dbReference type="ARBA" id="ARBA00005091"/>
    </source>
</evidence>
<evidence type="ECO:0000256" key="10">
    <source>
        <dbReference type="HAMAP-Rule" id="MF_00278"/>
    </source>
</evidence>
<gene>
    <name evidence="10 12" type="primary">hisH</name>
    <name evidence="12" type="ORF">J8C06_09360</name>
</gene>
<accession>A0ABX8BA22</accession>
<organism evidence="12 13">
    <name type="scientific">Chloracidobacterium validum</name>
    <dbReference type="NCBI Taxonomy" id="2821543"/>
    <lineage>
        <taxon>Bacteria</taxon>
        <taxon>Pseudomonadati</taxon>
        <taxon>Acidobacteriota</taxon>
        <taxon>Terriglobia</taxon>
        <taxon>Terriglobales</taxon>
        <taxon>Acidobacteriaceae</taxon>
        <taxon>Chloracidobacterium</taxon>
    </lineage>
</organism>
<evidence type="ECO:0000256" key="8">
    <source>
        <dbReference type="ARBA" id="ARBA00047838"/>
    </source>
</evidence>
<evidence type="ECO:0000256" key="4">
    <source>
        <dbReference type="ARBA" id="ARBA00022801"/>
    </source>
</evidence>
<comment type="catalytic activity">
    <reaction evidence="9 10">
        <text>L-glutamine + H2O = L-glutamate + NH4(+)</text>
        <dbReference type="Rhea" id="RHEA:15889"/>
        <dbReference type="ChEBI" id="CHEBI:15377"/>
        <dbReference type="ChEBI" id="CHEBI:28938"/>
        <dbReference type="ChEBI" id="CHEBI:29985"/>
        <dbReference type="ChEBI" id="CHEBI:58359"/>
        <dbReference type="EC" id="3.5.1.2"/>
    </reaction>
</comment>
<keyword evidence="3 10" id="KW-0028">Amino-acid biosynthesis</keyword>
<comment type="pathway">
    <text evidence="1 10">Amino-acid biosynthesis; L-histidine biosynthesis; L-histidine from 5-phospho-alpha-D-ribose 1-diphosphate: step 5/9.</text>
</comment>
<keyword evidence="6 10" id="KW-0368">Histidine biosynthesis</keyword>
<dbReference type="Gene3D" id="3.40.50.880">
    <property type="match status" value="1"/>
</dbReference>
<dbReference type="PANTHER" id="PTHR42701">
    <property type="entry name" value="IMIDAZOLE GLYCEROL PHOSPHATE SYNTHASE SUBUNIT HISH"/>
    <property type="match status" value="1"/>
</dbReference>
<comment type="subcellular location">
    <subcellularLocation>
        <location evidence="10">Cytoplasm</location>
    </subcellularLocation>
</comment>
<evidence type="ECO:0000313" key="13">
    <source>
        <dbReference type="Proteomes" id="UP000676506"/>
    </source>
</evidence>
<dbReference type="CDD" id="cd01748">
    <property type="entry name" value="GATase1_IGP_Synthase"/>
    <property type="match status" value="1"/>
</dbReference>
<keyword evidence="10" id="KW-0963">Cytoplasm</keyword>
<dbReference type="PROSITE" id="PS51273">
    <property type="entry name" value="GATASE_TYPE_1"/>
    <property type="match status" value="1"/>
</dbReference>
<keyword evidence="5 10" id="KW-0315">Glutamine amidotransferase</keyword>
<evidence type="ECO:0000256" key="7">
    <source>
        <dbReference type="ARBA" id="ARBA00023239"/>
    </source>
</evidence>
<dbReference type="PIRSF" id="PIRSF000495">
    <property type="entry name" value="Amidotransf_hisH"/>
    <property type="match status" value="1"/>
</dbReference>
<keyword evidence="13" id="KW-1185">Reference proteome</keyword>
<evidence type="ECO:0000256" key="5">
    <source>
        <dbReference type="ARBA" id="ARBA00022962"/>
    </source>
</evidence>
<dbReference type="HAMAP" id="MF_00278">
    <property type="entry name" value="HisH"/>
    <property type="match status" value="1"/>
</dbReference>
<comment type="catalytic activity">
    <reaction evidence="8 10">
        <text>5-[(5-phospho-1-deoxy-D-ribulos-1-ylimino)methylamino]-1-(5-phospho-beta-D-ribosyl)imidazole-4-carboxamide + L-glutamine = D-erythro-1-(imidazol-4-yl)glycerol 3-phosphate + 5-amino-1-(5-phospho-beta-D-ribosyl)imidazole-4-carboxamide + L-glutamate + H(+)</text>
        <dbReference type="Rhea" id="RHEA:24793"/>
        <dbReference type="ChEBI" id="CHEBI:15378"/>
        <dbReference type="ChEBI" id="CHEBI:29985"/>
        <dbReference type="ChEBI" id="CHEBI:58278"/>
        <dbReference type="ChEBI" id="CHEBI:58359"/>
        <dbReference type="ChEBI" id="CHEBI:58475"/>
        <dbReference type="ChEBI" id="CHEBI:58525"/>
        <dbReference type="EC" id="4.3.2.10"/>
    </reaction>
</comment>
<evidence type="ECO:0000256" key="2">
    <source>
        <dbReference type="ARBA" id="ARBA00011152"/>
    </source>
</evidence>
<dbReference type="NCBIfam" id="TIGR01855">
    <property type="entry name" value="IMP_synth_hisH"/>
    <property type="match status" value="1"/>
</dbReference>
<dbReference type="EMBL" id="CP072648">
    <property type="protein sequence ID" value="QUW02545.1"/>
    <property type="molecule type" value="Genomic_DNA"/>
</dbReference>
<evidence type="ECO:0000256" key="9">
    <source>
        <dbReference type="ARBA" id="ARBA00049534"/>
    </source>
</evidence>
<comment type="function">
    <text evidence="10">IGPS catalyzes the conversion of PRFAR and glutamine to IGP, AICAR and glutamate. The HisH subunit catalyzes the hydrolysis of glutamine to glutamate and ammonia as part of the synthesis of IGP and AICAR. The resulting ammonia molecule is channeled to the active site of HisF.</text>
</comment>